<dbReference type="Ensembl" id="ENSOSIT00000039776.1">
    <property type="protein sequence ID" value="ENSOSIP00000037739.1"/>
    <property type="gene ID" value="ENSOSIG00000018682.1"/>
</dbReference>
<keyword evidence="7" id="KW-0804">Transcription</keyword>
<dbReference type="GeneTree" id="ENSGT00940000168653"/>
<comment type="subcellular location">
    <subcellularLocation>
        <location evidence="1">Nucleus</location>
    </subcellularLocation>
</comment>
<evidence type="ECO:0000259" key="10">
    <source>
        <dbReference type="PROSITE" id="PS50118"/>
    </source>
</evidence>
<evidence type="ECO:0000313" key="12">
    <source>
        <dbReference type="Proteomes" id="UP000694383"/>
    </source>
</evidence>
<evidence type="ECO:0000256" key="2">
    <source>
        <dbReference type="ARBA" id="ARBA00006569"/>
    </source>
</evidence>
<name>A0A8C7Z9S6_9TELE</name>
<evidence type="ECO:0000256" key="4">
    <source>
        <dbReference type="ARBA" id="ARBA00023015"/>
    </source>
</evidence>
<dbReference type="GO" id="GO:0000981">
    <property type="term" value="F:DNA-binding transcription factor activity, RNA polymerase II-specific"/>
    <property type="evidence" value="ECO:0007669"/>
    <property type="project" value="TreeGrafter"/>
</dbReference>
<keyword evidence="6" id="KW-0010">Activator</keyword>
<dbReference type="GO" id="GO:1990907">
    <property type="term" value="C:beta-catenin-TCF complex"/>
    <property type="evidence" value="ECO:0007669"/>
    <property type="project" value="TreeGrafter"/>
</dbReference>
<dbReference type="InterPro" id="IPR036910">
    <property type="entry name" value="HMG_box_dom_sf"/>
</dbReference>
<organism evidence="11 12">
    <name type="scientific">Oryzias sinensis</name>
    <name type="common">Chinese medaka</name>
    <dbReference type="NCBI Taxonomy" id="183150"/>
    <lineage>
        <taxon>Eukaryota</taxon>
        <taxon>Metazoa</taxon>
        <taxon>Chordata</taxon>
        <taxon>Craniata</taxon>
        <taxon>Vertebrata</taxon>
        <taxon>Euteleostomi</taxon>
        <taxon>Actinopterygii</taxon>
        <taxon>Neopterygii</taxon>
        <taxon>Teleostei</taxon>
        <taxon>Neoteleostei</taxon>
        <taxon>Acanthomorphata</taxon>
        <taxon>Ovalentaria</taxon>
        <taxon>Atherinomorphae</taxon>
        <taxon>Beloniformes</taxon>
        <taxon>Adrianichthyidae</taxon>
        <taxon>Oryziinae</taxon>
        <taxon>Oryzias</taxon>
    </lineage>
</organism>
<evidence type="ECO:0000313" key="11">
    <source>
        <dbReference type="Ensembl" id="ENSOSIP00000037739.1"/>
    </source>
</evidence>
<proteinExistence type="inferred from homology"/>
<dbReference type="AlphaFoldDB" id="A0A8C7Z9S6"/>
<evidence type="ECO:0000256" key="6">
    <source>
        <dbReference type="ARBA" id="ARBA00023159"/>
    </source>
</evidence>
<sequence>MSDGPSSELFTDIRRIIEGMEWEEVVSMLMEVIEAELSQAPPAEPPAPQLSLGGSQNLPNASWFHPLPPGSMQGQEANAPHLIIYPMYVVHPPSTVQQVHQPPAPLSCCSPLSNQEYIKKPPNAFMLYLKEQRAKVKAELNITNSAALNKVLGDRWTSLSPDNKEKYFQEAHQERKLFQQRHPGWSSAQNYSLDLETFTRPRGHAEGQKTQAPPLLLHCSHRLKTNVFVQSSVIFVNSSLFKLIFRSCLLTA</sequence>
<dbReference type="GO" id="GO:0000978">
    <property type="term" value="F:RNA polymerase II cis-regulatory region sequence-specific DNA binding"/>
    <property type="evidence" value="ECO:0007669"/>
    <property type="project" value="TreeGrafter"/>
</dbReference>
<dbReference type="PANTHER" id="PTHR10373:SF38">
    <property type="entry name" value="PROTEIN PANGOLIN, ISOFORM J"/>
    <property type="match status" value="1"/>
</dbReference>
<keyword evidence="12" id="KW-1185">Reference proteome</keyword>
<evidence type="ECO:0000256" key="5">
    <source>
        <dbReference type="ARBA" id="ARBA00023125"/>
    </source>
</evidence>
<evidence type="ECO:0000256" key="3">
    <source>
        <dbReference type="ARBA" id="ARBA00022687"/>
    </source>
</evidence>
<evidence type="ECO:0000256" key="8">
    <source>
        <dbReference type="ARBA" id="ARBA00023242"/>
    </source>
</evidence>
<dbReference type="SMART" id="SM00398">
    <property type="entry name" value="HMG"/>
    <property type="match status" value="1"/>
</dbReference>
<feature type="DNA-binding region" description="HMG box" evidence="9">
    <location>
        <begin position="118"/>
        <end position="186"/>
    </location>
</feature>
<dbReference type="Gene3D" id="1.10.30.10">
    <property type="entry name" value="High mobility group box domain"/>
    <property type="match status" value="1"/>
</dbReference>
<dbReference type="InterPro" id="IPR009071">
    <property type="entry name" value="HMG_box_dom"/>
</dbReference>
<feature type="domain" description="HMG box" evidence="10">
    <location>
        <begin position="118"/>
        <end position="186"/>
    </location>
</feature>
<keyword evidence="8 9" id="KW-0539">Nucleus</keyword>
<dbReference type="PROSITE" id="PS50118">
    <property type="entry name" value="HMG_BOX_2"/>
    <property type="match status" value="1"/>
</dbReference>
<dbReference type="Pfam" id="PF00505">
    <property type="entry name" value="HMG_box"/>
    <property type="match status" value="1"/>
</dbReference>
<dbReference type="PANTHER" id="PTHR10373">
    <property type="entry name" value="TRANSCRIPTION FACTOR 7 FAMILY MEMBER"/>
    <property type="match status" value="1"/>
</dbReference>
<keyword evidence="5 9" id="KW-0238">DNA-binding</keyword>
<dbReference type="Proteomes" id="UP000694383">
    <property type="component" value="Unplaced"/>
</dbReference>
<dbReference type="GO" id="GO:0060070">
    <property type="term" value="P:canonical Wnt signaling pathway"/>
    <property type="evidence" value="ECO:0007669"/>
    <property type="project" value="TreeGrafter"/>
</dbReference>
<dbReference type="SUPFAM" id="SSF47095">
    <property type="entry name" value="HMG-box"/>
    <property type="match status" value="1"/>
</dbReference>
<dbReference type="GO" id="GO:0000785">
    <property type="term" value="C:chromatin"/>
    <property type="evidence" value="ECO:0007669"/>
    <property type="project" value="TreeGrafter"/>
</dbReference>
<dbReference type="InterPro" id="IPR024940">
    <property type="entry name" value="TCF/LEF"/>
</dbReference>
<accession>A0A8C7Z9S6</accession>
<comment type="similarity">
    <text evidence="2">Belongs to the TCF/LEF family.</text>
</comment>
<evidence type="ECO:0000256" key="7">
    <source>
        <dbReference type="ARBA" id="ARBA00023163"/>
    </source>
</evidence>
<reference evidence="11" key="2">
    <citation type="submission" date="2025-09" db="UniProtKB">
        <authorList>
            <consortium name="Ensembl"/>
        </authorList>
    </citation>
    <scope>IDENTIFICATION</scope>
</reference>
<keyword evidence="3" id="KW-0879">Wnt signaling pathway</keyword>
<reference evidence="11" key="1">
    <citation type="submission" date="2025-08" db="UniProtKB">
        <authorList>
            <consortium name="Ensembl"/>
        </authorList>
    </citation>
    <scope>IDENTIFICATION</scope>
</reference>
<evidence type="ECO:0000256" key="1">
    <source>
        <dbReference type="ARBA" id="ARBA00004123"/>
    </source>
</evidence>
<evidence type="ECO:0000256" key="9">
    <source>
        <dbReference type="PROSITE-ProRule" id="PRU00267"/>
    </source>
</evidence>
<protein>
    <recommendedName>
        <fullName evidence="10">HMG box domain-containing protein</fullName>
    </recommendedName>
</protein>
<keyword evidence="4" id="KW-0805">Transcription regulation</keyword>